<proteinExistence type="predicted"/>
<gene>
    <name evidence="1" type="ORF">D2T29_19755</name>
</gene>
<dbReference type="EMBL" id="SAUY01000038">
    <property type="protein sequence ID" value="RWR26815.1"/>
    <property type="molecule type" value="Genomic_DNA"/>
</dbReference>
<organism evidence="1 2">
    <name type="scientific">Paenirhodobacter populi</name>
    <dbReference type="NCBI Taxonomy" id="2306993"/>
    <lineage>
        <taxon>Bacteria</taxon>
        <taxon>Pseudomonadati</taxon>
        <taxon>Pseudomonadota</taxon>
        <taxon>Alphaproteobacteria</taxon>
        <taxon>Rhodobacterales</taxon>
        <taxon>Rhodobacter group</taxon>
        <taxon>Paenirhodobacter</taxon>
    </lineage>
</organism>
<comment type="caution">
    <text evidence="1">The sequence shown here is derived from an EMBL/GenBank/DDBJ whole genome shotgun (WGS) entry which is preliminary data.</text>
</comment>
<dbReference type="Proteomes" id="UP000284451">
    <property type="component" value="Unassembled WGS sequence"/>
</dbReference>
<accession>A0A443K244</accession>
<reference evidence="1 2" key="2">
    <citation type="submission" date="2019-01" db="EMBL/GenBank/DDBJ databases">
        <authorList>
            <person name="Li Y."/>
        </authorList>
    </citation>
    <scope>NUCLEOTIDE SEQUENCE [LARGE SCALE GENOMIC DNA]</scope>
    <source>
        <strain evidence="1 2">07D10-4-3</strain>
    </source>
</reference>
<evidence type="ECO:0000313" key="1">
    <source>
        <dbReference type="EMBL" id="RWR26815.1"/>
    </source>
</evidence>
<dbReference type="RefSeq" id="WP_128233840.1">
    <property type="nucleotide sequence ID" value="NZ_SAUY01000038.1"/>
</dbReference>
<name>A0A443K244_9RHOB</name>
<reference evidence="1 2" key="1">
    <citation type="submission" date="2019-01" db="EMBL/GenBank/DDBJ databases">
        <title>Sinorhodobacter populi sp. nov. isolated from the symptomatic bark tissue of Populus euramericana canker.</title>
        <authorList>
            <person name="Xu G."/>
        </authorList>
    </citation>
    <scope>NUCLEOTIDE SEQUENCE [LARGE SCALE GENOMIC DNA]</scope>
    <source>
        <strain evidence="1 2">07D10-4-3</strain>
    </source>
</reference>
<evidence type="ECO:0000313" key="2">
    <source>
        <dbReference type="Proteomes" id="UP000284451"/>
    </source>
</evidence>
<dbReference type="AlphaFoldDB" id="A0A443K244"/>
<protein>
    <submittedName>
        <fullName evidence="1">Uncharacterized protein</fullName>
    </submittedName>
</protein>
<sequence>MMHNLNSRIGPRVAWLNGEGPEAYQIEGWPGDTPTFRTRGEAERWLRDHFDELPKSHRPGERQCLCCGATFTSEGFHNRLCAYCRQSANSAQPAAALVAGTHKIRRAARA</sequence>